<comment type="caution">
    <text evidence="6">The sequence shown here is derived from an EMBL/GenBank/DDBJ whole genome shotgun (WGS) entry which is preliminary data.</text>
</comment>
<dbReference type="PANTHER" id="PTHR43107:SF15">
    <property type="entry name" value="FATTY ACID TRANSPORT PROTEIN 3, ISOFORM A"/>
    <property type="match status" value="1"/>
</dbReference>
<keyword evidence="7" id="KW-1185">Reference proteome</keyword>
<name>A0ABP7PI78_9GAMM</name>
<dbReference type="NCBIfam" id="NF006134">
    <property type="entry name" value="PRK08279.1"/>
    <property type="match status" value="1"/>
</dbReference>
<evidence type="ECO:0000313" key="6">
    <source>
        <dbReference type="EMBL" id="GAA3966061.1"/>
    </source>
</evidence>
<evidence type="ECO:0000259" key="5">
    <source>
        <dbReference type="Pfam" id="PF00501"/>
    </source>
</evidence>
<keyword evidence="4" id="KW-0067">ATP-binding</keyword>
<dbReference type="SUPFAM" id="SSF56801">
    <property type="entry name" value="Acetyl-CoA synthetase-like"/>
    <property type="match status" value="1"/>
</dbReference>
<evidence type="ECO:0000256" key="1">
    <source>
        <dbReference type="ARBA" id="ARBA00006432"/>
    </source>
</evidence>
<dbReference type="Gene3D" id="3.30.300.30">
    <property type="match status" value="1"/>
</dbReference>
<dbReference type="RefSeq" id="WP_344806836.1">
    <property type="nucleotide sequence ID" value="NZ_BAABBO010000011.1"/>
</dbReference>
<sequence length="612" mass="67655">MDNQDIITFPQFARKIPMLISGVPGLVKGLKVGDTKDKTREVGLGRCIETLAADSGETEAIVDGDRSLSYAEFNAWTNRVGNYLASTGIIKGDAVVVMIENRLELMVALTACAKIGAVSALVNTSQRGRVLTHSINLVEPKAAIVGAELRSAYEEVKTELTVPEQRQFLVDDTVQSGLPPASSHSGDFWIDLMHGSKLASGDNPRQSREIYPDDPCFYIYTSGTTGLPKAVVFNHGRFMKAYGSFGFAAVKLVPSDRMYVCLPFYHATALAVCWGSVLAGGATLVMARRFSASKFWDDIRHHNATAFGYVGELCRYLIERSASPDDTDNRVRVIVGNGLRPSIWKQFKDRFGVPRVMEFYASSEGNIGFSNVLNFDNTVGLCPFRYSIVEYDNEHERPVRNSKGRMIPVGKGKIGLLIGEISEKTPFHGYTDAEKTQKCIFQDVFKPGDRWFNSGDLMRNMGFRHAQFVDRLGDTFRWKGENVSTTEVELIIDGHDSVIESIVYGVEIPNTNGRAGMAWLKTSGHPGQFDFASFLRMLRTSLPACAVPVFLRLGEDAETTGTFKHKKAPLKDASFDINAIDDPVYVWLPGTSTYTRVTQSVLDGINNGAYRF</sequence>
<dbReference type="InterPro" id="IPR000873">
    <property type="entry name" value="AMP-dep_synth/lig_dom"/>
</dbReference>
<dbReference type="PANTHER" id="PTHR43107">
    <property type="entry name" value="LONG-CHAIN FATTY ACID TRANSPORT PROTEIN"/>
    <property type="match status" value="1"/>
</dbReference>
<proteinExistence type="inferred from homology"/>
<dbReference type="Proteomes" id="UP001501337">
    <property type="component" value="Unassembled WGS sequence"/>
</dbReference>
<dbReference type="EMBL" id="BAABBO010000011">
    <property type="protein sequence ID" value="GAA3966061.1"/>
    <property type="molecule type" value="Genomic_DNA"/>
</dbReference>
<organism evidence="6 7">
    <name type="scientific">Allohahella marinimesophila</name>
    <dbReference type="NCBI Taxonomy" id="1054972"/>
    <lineage>
        <taxon>Bacteria</taxon>
        <taxon>Pseudomonadati</taxon>
        <taxon>Pseudomonadota</taxon>
        <taxon>Gammaproteobacteria</taxon>
        <taxon>Oceanospirillales</taxon>
        <taxon>Hahellaceae</taxon>
        <taxon>Allohahella</taxon>
    </lineage>
</organism>
<dbReference type="InterPro" id="IPR042099">
    <property type="entry name" value="ANL_N_sf"/>
</dbReference>
<dbReference type="InterPro" id="IPR020845">
    <property type="entry name" value="AMP-binding_CS"/>
</dbReference>
<dbReference type="PROSITE" id="PS00455">
    <property type="entry name" value="AMP_BINDING"/>
    <property type="match status" value="1"/>
</dbReference>
<reference evidence="7" key="1">
    <citation type="journal article" date="2019" name="Int. J. Syst. Evol. Microbiol.">
        <title>The Global Catalogue of Microorganisms (GCM) 10K type strain sequencing project: providing services to taxonomists for standard genome sequencing and annotation.</title>
        <authorList>
            <consortium name="The Broad Institute Genomics Platform"/>
            <consortium name="The Broad Institute Genome Sequencing Center for Infectious Disease"/>
            <person name="Wu L."/>
            <person name="Ma J."/>
        </authorList>
    </citation>
    <scope>NUCLEOTIDE SEQUENCE [LARGE SCALE GENOMIC DNA]</scope>
    <source>
        <strain evidence="7">JCM 17555</strain>
    </source>
</reference>
<evidence type="ECO:0000256" key="3">
    <source>
        <dbReference type="ARBA" id="ARBA00022741"/>
    </source>
</evidence>
<dbReference type="Pfam" id="PF00501">
    <property type="entry name" value="AMP-binding"/>
    <property type="match status" value="1"/>
</dbReference>
<gene>
    <name evidence="6" type="ORF">GCM10022278_24960</name>
</gene>
<dbReference type="InterPro" id="IPR045851">
    <property type="entry name" value="AMP-bd_C_sf"/>
</dbReference>
<evidence type="ECO:0000313" key="7">
    <source>
        <dbReference type="Proteomes" id="UP001501337"/>
    </source>
</evidence>
<feature type="domain" description="AMP-dependent synthetase/ligase" evidence="5">
    <location>
        <begin position="52"/>
        <end position="382"/>
    </location>
</feature>
<keyword evidence="3" id="KW-0547">Nucleotide-binding</keyword>
<evidence type="ECO:0000256" key="4">
    <source>
        <dbReference type="ARBA" id="ARBA00022840"/>
    </source>
</evidence>
<protein>
    <submittedName>
        <fullName evidence="6">Long-chain-acyl-CoA synthetase</fullName>
    </submittedName>
</protein>
<keyword evidence="2" id="KW-0436">Ligase</keyword>
<evidence type="ECO:0000256" key="2">
    <source>
        <dbReference type="ARBA" id="ARBA00022598"/>
    </source>
</evidence>
<accession>A0ABP7PI78</accession>
<comment type="similarity">
    <text evidence="1">Belongs to the ATP-dependent AMP-binding enzyme family.</text>
</comment>
<dbReference type="Gene3D" id="3.40.50.12780">
    <property type="entry name" value="N-terminal domain of ligase-like"/>
    <property type="match status" value="1"/>
</dbReference>